<dbReference type="AlphaFoldDB" id="A0A9P4INC6"/>
<gene>
    <name evidence="2" type="ORF">NA57DRAFT_52208</name>
</gene>
<feature type="region of interest" description="Disordered" evidence="1">
    <location>
        <begin position="1"/>
        <end position="136"/>
    </location>
</feature>
<evidence type="ECO:0000256" key="1">
    <source>
        <dbReference type="SAM" id="MobiDB-lite"/>
    </source>
</evidence>
<evidence type="ECO:0000313" key="2">
    <source>
        <dbReference type="EMBL" id="KAF2102649.1"/>
    </source>
</evidence>
<dbReference type="Proteomes" id="UP000799772">
    <property type="component" value="Unassembled WGS sequence"/>
</dbReference>
<feature type="compositionally biased region" description="Low complexity" evidence="1">
    <location>
        <begin position="31"/>
        <end position="47"/>
    </location>
</feature>
<dbReference type="OrthoDB" id="5403157at2759"/>
<organism evidence="2 3">
    <name type="scientific">Rhizodiscina lignyota</name>
    <dbReference type="NCBI Taxonomy" id="1504668"/>
    <lineage>
        <taxon>Eukaryota</taxon>
        <taxon>Fungi</taxon>
        <taxon>Dikarya</taxon>
        <taxon>Ascomycota</taxon>
        <taxon>Pezizomycotina</taxon>
        <taxon>Dothideomycetes</taxon>
        <taxon>Pleosporomycetidae</taxon>
        <taxon>Aulographales</taxon>
        <taxon>Rhizodiscinaceae</taxon>
        <taxon>Rhizodiscina</taxon>
    </lineage>
</organism>
<dbReference type="EMBL" id="ML978122">
    <property type="protein sequence ID" value="KAF2102649.1"/>
    <property type="molecule type" value="Genomic_DNA"/>
</dbReference>
<proteinExistence type="predicted"/>
<name>A0A9P4INC6_9PEZI</name>
<sequence>MANSARRPAMRTNSSSRPGSLKLPSLPRFHPANFPSQSSSFASTPASGVNSPQPPMSPRSQQRQYSDAQRQLYVYQRELLANAGKIPSRPAPTSRPISPRLAPAGSPGPVTPLELENEGGYLMAGGHSPGTNEQAQREYVEKLIREEAARRGDISPKRTQTVGSY</sequence>
<protein>
    <submittedName>
        <fullName evidence="2">Uncharacterized protein</fullName>
    </submittedName>
</protein>
<comment type="caution">
    <text evidence="2">The sequence shown here is derived from an EMBL/GenBank/DDBJ whole genome shotgun (WGS) entry which is preliminary data.</text>
</comment>
<evidence type="ECO:0000313" key="3">
    <source>
        <dbReference type="Proteomes" id="UP000799772"/>
    </source>
</evidence>
<keyword evidence="3" id="KW-1185">Reference proteome</keyword>
<reference evidence="2" key="1">
    <citation type="journal article" date="2020" name="Stud. Mycol.">
        <title>101 Dothideomycetes genomes: a test case for predicting lifestyles and emergence of pathogens.</title>
        <authorList>
            <person name="Haridas S."/>
            <person name="Albert R."/>
            <person name="Binder M."/>
            <person name="Bloem J."/>
            <person name="Labutti K."/>
            <person name="Salamov A."/>
            <person name="Andreopoulos B."/>
            <person name="Baker S."/>
            <person name="Barry K."/>
            <person name="Bills G."/>
            <person name="Bluhm B."/>
            <person name="Cannon C."/>
            <person name="Castanera R."/>
            <person name="Culley D."/>
            <person name="Daum C."/>
            <person name="Ezra D."/>
            <person name="Gonzalez J."/>
            <person name="Henrissat B."/>
            <person name="Kuo A."/>
            <person name="Liang C."/>
            <person name="Lipzen A."/>
            <person name="Lutzoni F."/>
            <person name="Magnuson J."/>
            <person name="Mondo S."/>
            <person name="Nolan M."/>
            <person name="Ohm R."/>
            <person name="Pangilinan J."/>
            <person name="Park H.-J."/>
            <person name="Ramirez L."/>
            <person name="Alfaro M."/>
            <person name="Sun H."/>
            <person name="Tritt A."/>
            <person name="Yoshinaga Y."/>
            <person name="Zwiers L.-H."/>
            <person name="Turgeon B."/>
            <person name="Goodwin S."/>
            <person name="Spatafora J."/>
            <person name="Crous P."/>
            <person name="Grigoriev I."/>
        </authorList>
    </citation>
    <scope>NUCLEOTIDE SEQUENCE</scope>
    <source>
        <strain evidence="2">CBS 133067</strain>
    </source>
</reference>
<accession>A0A9P4INC6</accession>